<name>D7B8I6_NOCDD</name>
<feature type="chain" id="PRO_5038608646" evidence="2">
    <location>
        <begin position="23"/>
        <end position="115"/>
    </location>
</feature>
<evidence type="ECO:0000256" key="2">
    <source>
        <dbReference type="SAM" id="SignalP"/>
    </source>
</evidence>
<dbReference type="RefSeq" id="WP_013156101.1">
    <property type="nucleotide sequence ID" value="NC_014211.1"/>
</dbReference>
<dbReference type="KEGG" id="nda:Ndas_5113"/>
<protein>
    <submittedName>
        <fullName evidence="3">Uncharacterized protein</fullName>
    </submittedName>
</protein>
<keyword evidence="4" id="KW-1185">Reference proteome</keyword>
<evidence type="ECO:0000313" key="3">
    <source>
        <dbReference type="EMBL" id="ADH70494.1"/>
    </source>
</evidence>
<keyword evidence="2" id="KW-0732">Signal</keyword>
<sequence length="115" mass="11840">MKTRMPVLISAGTLALSLTACGGGPAEEEPAEAAAESPEEGGGGSVLDLVAGLGASTQDIENYTLDISMVMPDPDMGDIDMDMTYEVMEDPQAAKVTMVMPSMGEMLLELAEVAG</sequence>
<proteinExistence type="predicted"/>
<dbReference type="Proteomes" id="UP000002219">
    <property type="component" value="Chromosome 2"/>
</dbReference>
<dbReference type="EMBL" id="CP002041">
    <property type="protein sequence ID" value="ADH70494.1"/>
    <property type="molecule type" value="Genomic_DNA"/>
</dbReference>
<reference evidence="3 4" key="1">
    <citation type="journal article" date="2010" name="Stand. Genomic Sci.">
        <title>Complete genome sequence of Nocardiopsis dassonvillei type strain (IMRU 509).</title>
        <authorList>
            <person name="Sun H."/>
            <person name="Lapidus A."/>
            <person name="Nolan M."/>
            <person name="Lucas S."/>
            <person name="Del Rio T.G."/>
            <person name="Tice H."/>
            <person name="Cheng J.F."/>
            <person name="Tapia R."/>
            <person name="Han C."/>
            <person name="Goodwin L."/>
            <person name="Pitluck S."/>
            <person name="Pagani I."/>
            <person name="Ivanova N."/>
            <person name="Mavromatis K."/>
            <person name="Mikhailova N."/>
            <person name="Pati A."/>
            <person name="Chen A."/>
            <person name="Palaniappan K."/>
            <person name="Land M."/>
            <person name="Hauser L."/>
            <person name="Chang Y.J."/>
            <person name="Jeffries C.D."/>
            <person name="Djao O.D."/>
            <person name="Rohde M."/>
            <person name="Sikorski J."/>
            <person name="Goker M."/>
            <person name="Woyke T."/>
            <person name="Bristow J."/>
            <person name="Eisen J.A."/>
            <person name="Markowitz V."/>
            <person name="Hugenholtz P."/>
            <person name="Kyrpides N.C."/>
            <person name="Klenk H.P."/>
        </authorList>
    </citation>
    <scope>NUCLEOTIDE SEQUENCE [LARGE SCALE GENOMIC DNA]</scope>
    <source>
        <strain evidence="4">ATCC 23218 / DSM 43111 / CIP 107115 / JCM 7437 / KCTC 9190 / NBRC 14626 / NCTC 10488 / NRRL B-5397 / IMRU 509</strain>
        <plasmid evidence="4">Chromosome 2</plasmid>
    </source>
</reference>
<dbReference type="AlphaFoldDB" id="D7B8I6"/>
<feature type="region of interest" description="Disordered" evidence="1">
    <location>
        <begin position="20"/>
        <end position="48"/>
    </location>
</feature>
<dbReference type="HOGENOM" id="CLU_2106417_0_0_11"/>
<dbReference type="PROSITE" id="PS51257">
    <property type="entry name" value="PROKAR_LIPOPROTEIN"/>
    <property type="match status" value="1"/>
</dbReference>
<dbReference type="GeneID" id="91489497"/>
<organism evidence="3 4">
    <name type="scientific">Nocardiopsis dassonvillei (strain ATCC 23218 / DSM 43111 / CIP 107115 / JCM 7437 / KCTC 9190 / NBRC 14626 / NCTC 10488 / NRRL B-5397 / IMRU 509)</name>
    <name type="common">Actinomadura dassonvillei</name>
    <dbReference type="NCBI Taxonomy" id="446468"/>
    <lineage>
        <taxon>Bacteria</taxon>
        <taxon>Bacillati</taxon>
        <taxon>Actinomycetota</taxon>
        <taxon>Actinomycetes</taxon>
        <taxon>Streptosporangiales</taxon>
        <taxon>Nocardiopsidaceae</taxon>
        <taxon>Nocardiopsis</taxon>
    </lineage>
</organism>
<geneLocation type="plasmid" evidence="4">
    <name>pNDAS01</name>
</geneLocation>
<feature type="signal peptide" evidence="2">
    <location>
        <begin position="1"/>
        <end position="22"/>
    </location>
</feature>
<gene>
    <name evidence="3" type="ordered locus">Ndas_5113</name>
</gene>
<evidence type="ECO:0000256" key="1">
    <source>
        <dbReference type="SAM" id="MobiDB-lite"/>
    </source>
</evidence>
<evidence type="ECO:0000313" key="4">
    <source>
        <dbReference type="Proteomes" id="UP000002219"/>
    </source>
</evidence>
<accession>D7B8I6</accession>